<evidence type="ECO:0000256" key="2">
    <source>
        <dbReference type="SAM" id="Phobius"/>
    </source>
</evidence>
<gene>
    <name evidence="3" type="ORF">GCM10017653_46650</name>
</gene>
<dbReference type="RefSeq" id="WP_213363647.1">
    <property type="nucleotide sequence ID" value="NZ_BSFM01000021.1"/>
</dbReference>
<proteinExistence type="predicted"/>
<reference evidence="3" key="1">
    <citation type="journal article" date="2014" name="Int. J. Syst. Evol. Microbiol.">
        <title>Complete genome sequence of Corynebacterium casei LMG S-19264T (=DSM 44701T), isolated from a smear-ripened cheese.</title>
        <authorList>
            <consortium name="US DOE Joint Genome Institute (JGI-PGF)"/>
            <person name="Walter F."/>
            <person name="Albersmeier A."/>
            <person name="Kalinowski J."/>
            <person name="Ruckert C."/>
        </authorList>
    </citation>
    <scope>NUCLEOTIDE SEQUENCE</scope>
    <source>
        <strain evidence="3">VKM B-2789</strain>
    </source>
</reference>
<accession>A0A9W6JZ72</accession>
<dbReference type="EMBL" id="BSFM01000021">
    <property type="protein sequence ID" value="GLK86595.1"/>
    <property type="molecule type" value="Genomic_DNA"/>
</dbReference>
<feature type="transmembrane region" description="Helical" evidence="2">
    <location>
        <begin position="36"/>
        <end position="59"/>
    </location>
</feature>
<keyword evidence="4" id="KW-1185">Reference proteome</keyword>
<name>A0A9W6JZ72_9HYPH</name>
<organism evidence="3 4">
    <name type="scientific">Ancylobacter defluvii</name>
    <dbReference type="NCBI Taxonomy" id="1282440"/>
    <lineage>
        <taxon>Bacteria</taxon>
        <taxon>Pseudomonadati</taxon>
        <taxon>Pseudomonadota</taxon>
        <taxon>Alphaproteobacteria</taxon>
        <taxon>Hyphomicrobiales</taxon>
        <taxon>Xanthobacteraceae</taxon>
        <taxon>Ancylobacter</taxon>
    </lineage>
</organism>
<keyword evidence="2" id="KW-0472">Membrane</keyword>
<comment type="caution">
    <text evidence="3">The sequence shown here is derived from an EMBL/GenBank/DDBJ whole genome shotgun (WGS) entry which is preliminary data.</text>
</comment>
<dbReference type="InterPro" id="IPR046093">
    <property type="entry name" value="DUF6111"/>
</dbReference>
<evidence type="ECO:0000313" key="3">
    <source>
        <dbReference type="EMBL" id="GLK86595.1"/>
    </source>
</evidence>
<dbReference type="AlphaFoldDB" id="A0A9W6JZ72"/>
<dbReference type="Pfam" id="PF19606">
    <property type="entry name" value="DUF6111"/>
    <property type="match status" value="1"/>
</dbReference>
<dbReference type="Proteomes" id="UP001143330">
    <property type="component" value="Unassembled WGS sequence"/>
</dbReference>
<keyword evidence="2" id="KW-0812">Transmembrane</keyword>
<evidence type="ECO:0000256" key="1">
    <source>
        <dbReference type="SAM" id="MobiDB-lite"/>
    </source>
</evidence>
<protein>
    <submittedName>
        <fullName evidence="3">Uncharacterized protein</fullName>
    </submittedName>
</protein>
<reference evidence="3" key="2">
    <citation type="submission" date="2023-01" db="EMBL/GenBank/DDBJ databases">
        <authorList>
            <person name="Sun Q."/>
            <person name="Evtushenko L."/>
        </authorList>
    </citation>
    <scope>NUCLEOTIDE SEQUENCE</scope>
    <source>
        <strain evidence="3">VKM B-2789</strain>
    </source>
</reference>
<evidence type="ECO:0000313" key="4">
    <source>
        <dbReference type="Proteomes" id="UP001143330"/>
    </source>
</evidence>
<sequence length="87" mass="9391">MLRIAITNILLFLTPFVLFALYLRFGRRVDAALSGWSTRALAGCLFVGVALVAASLLLFEAGTRGPTTGRYVPPTWEGGKLTPGHIE</sequence>
<keyword evidence="2" id="KW-1133">Transmembrane helix</keyword>
<feature type="region of interest" description="Disordered" evidence="1">
    <location>
        <begin position="65"/>
        <end position="87"/>
    </location>
</feature>